<evidence type="ECO:0000256" key="5">
    <source>
        <dbReference type="ARBA" id="ARBA00023306"/>
    </source>
</evidence>
<comment type="similarity">
    <text evidence="2 6">Belongs to the SCC2/Nipped-B family.</text>
</comment>
<dbReference type="GO" id="GO:0034087">
    <property type="term" value="P:establishment of mitotic sister chromatid cohesion"/>
    <property type="evidence" value="ECO:0007669"/>
    <property type="project" value="TreeGrafter"/>
</dbReference>
<protein>
    <recommendedName>
        <fullName evidence="6">Sister chromatid cohesion protein</fullName>
    </recommendedName>
</protein>
<feature type="compositionally biased region" description="Low complexity" evidence="7">
    <location>
        <begin position="385"/>
        <end position="400"/>
    </location>
</feature>
<dbReference type="GO" id="GO:0090694">
    <property type="term" value="C:Scc2-Scc4 cohesin loading complex"/>
    <property type="evidence" value="ECO:0007669"/>
    <property type="project" value="TreeGrafter"/>
</dbReference>
<evidence type="ECO:0000256" key="4">
    <source>
        <dbReference type="ARBA" id="ARBA00023242"/>
    </source>
</evidence>
<keyword evidence="10" id="KW-1185">Reference proteome</keyword>
<keyword evidence="5 6" id="KW-0131">Cell cycle</keyword>
<evidence type="ECO:0000256" key="3">
    <source>
        <dbReference type="ARBA" id="ARBA00022737"/>
    </source>
</evidence>
<dbReference type="GO" id="GO:0010468">
    <property type="term" value="P:regulation of gene expression"/>
    <property type="evidence" value="ECO:0007669"/>
    <property type="project" value="InterPro"/>
</dbReference>
<dbReference type="InterPro" id="IPR016024">
    <property type="entry name" value="ARM-type_fold"/>
</dbReference>
<dbReference type="Pfam" id="PF12765">
    <property type="entry name" value="Cohesin_HEAT"/>
    <property type="match status" value="1"/>
</dbReference>
<dbReference type="InterPro" id="IPR026003">
    <property type="entry name" value="Cohesin_HEAT"/>
</dbReference>
<keyword evidence="3 6" id="KW-0677">Repeat</keyword>
<accession>A0A167RVZ9</accession>
<feature type="region of interest" description="Disordered" evidence="7">
    <location>
        <begin position="203"/>
        <end position="236"/>
    </location>
</feature>
<dbReference type="GO" id="GO:1990414">
    <property type="term" value="P:replication-born double-strand break repair via sister chromatid exchange"/>
    <property type="evidence" value="ECO:0007669"/>
    <property type="project" value="TreeGrafter"/>
</dbReference>
<feature type="compositionally biased region" description="Polar residues" evidence="7">
    <location>
        <begin position="406"/>
        <end position="424"/>
    </location>
</feature>
<dbReference type="Pfam" id="PF12830">
    <property type="entry name" value="Nipped-B_C"/>
    <property type="match status" value="1"/>
</dbReference>
<evidence type="ECO:0000313" key="9">
    <source>
        <dbReference type="EMBL" id="KZP01340.1"/>
    </source>
</evidence>
<dbReference type="Gene3D" id="1.25.10.10">
    <property type="entry name" value="Leucine-rich Repeat Variant"/>
    <property type="match status" value="1"/>
</dbReference>
<keyword evidence="4 6" id="KW-0539">Nucleus</keyword>
<name>A0A167RVZ9_CALVF</name>
<feature type="region of interest" description="Disordered" evidence="7">
    <location>
        <begin position="752"/>
        <end position="847"/>
    </location>
</feature>
<dbReference type="PROSITE" id="PS50943">
    <property type="entry name" value="HTH_CROC1"/>
    <property type="match status" value="1"/>
</dbReference>
<feature type="region of interest" description="Disordered" evidence="7">
    <location>
        <begin position="591"/>
        <end position="615"/>
    </location>
</feature>
<dbReference type="EMBL" id="KV417267">
    <property type="protein sequence ID" value="KZP01340.1"/>
    <property type="molecule type" value="Genomic_DNA"/>
</dbReference>
<feature type="compositionally biased region" description="Acidic residues" evidence="7">
    <location>
        <begin position="818"/>
        <end position="833"/>
    </location>
</feature>
<feature type="region of interest" description="Disordered" evidence="7">
    <location>
        <begin position="128"/>
        <end position="159"/>
    </location>
</feature>
<comment type="subcellular location">
    <subcellularLocation>
        <location evidence="1 6">Nucleus</location>
    </subcellularLocation>
</comment>
<feature type="compositionally biased region" description="Basic residues" evidence="7">
    <location>
        <begin position="767"/>
        <end position="778"/>
    </location>
</feature>
<feature type="region of interest" description="Disordered" evidence="7">
    <location>
        <begin position="544"/>
        <end position="573"/>
    </location>
</feature>
<sequence>MDPARWPAQIGQQPGAHQNTFQPQASTSAQSLLSVYPFASTLPTGQIAQQVTQAARSATDARPYPSALYPQYYQQGGTYASPEYIRGTEVLQSGASTLSALEHGENQYWNEHQQRAVRLLREEQAFSGTRGSPYNAHVPQPAAPQAVQQPSPSFTYPTYQSNSLSSSLLQSFSYPPQASIQGTHPQHSTYPQYHQYQMPSLQSQVQEPGHPFSQPRPAVRSATDAGPHPSALYPQHYEQGGAHVNSEYERGTQVLQSGASALGALEHGESQYWNDHQQVAARLTREDQAFSGTGGSPYNAHAAQPAAPRAVQQPSPSFTYPTYQSNPFSSSLLQSFSYPPQSTIPGTHPQHSTHPQYQQYKMPSSQFQVQEQGHPFSQTRPSAPKPSRSLSQSQSQSPVSYHQRAAPQTQHQTPYVQSQAQSPAMYQHRGAPHPYEQRSSSSTAGGETPRKLKSALLTPATGDDSPDPLMMGRYAQRPSGISSQASPAHANGQPPHTALLSSPMKRKAPDGKDGIDLFASPTKRRAETKVVIDIPVRTKPHSVEYRPVSPMKPLSQKPKPVSMSSHSTADDGFPARPIPYVLVPPIPAEHLPKRESQSAPEELREMSEDVESDESLGARIRRSGVKTSGKRTGERDDRADVKKLLDYLDDIFEAEDSLPVGSHPASPALISTSPTVAGQSIGFFSPSPNSTNEPTLLPPVMRKLLRYIEASSIETRRRRRKGRRGALSQVDVNLLSRILRILDRSVKAAVDIEPFPSSPGAKILKNTPKKGKNKAGRGRKSETSTPSRFGLTPRKSGDADRRSTSRAASDVLSLGLGEPEEDMDAVVDDESPEPELQVHKEQEEPNDAALERCTQMLETVSLGVMAADCCLALLTADTLPKQLYSEDTIKGCLDVAKCGLEKVIYPIVEVSADNSSKRMCMVTSECSLKSLVDSPLIKHVTEASKSLAAQYLSSTFQSLLSLVPRIDALISHGEHAMSEAIVIAATYISIGPFFVIDNSSMGDDSRKAKGKAKDAAVFALGGKAGFPALRLSALSLIRSIFANHSDQRASIVEEILTSLIKLPDIKRKGGQFRLRNGKSIHIVSALLLQLVQTTGRDLRLGIKSLKARNVTAAANVHQPKHEDGEILDKDTIAELLVYKSGLDDAQACARTILQFLVNRSGKSKTTKDSNEAEYRAILDNFIADLLTVLYSPEWPASSLLLRLACKLMMASLEDIKTTADNATKQMALDHLGTIAAHLRSVSLKARPGDPSGKPKYRSLEEIVGSCSLNRFKNVWTAHLEISSYLAKRAAEDHSEDQAYLMAREFSIALWGYELAINLSQAVQNLDSDASTSTERFEKGSGLVKEMTDALRSVWEKDTADVFEASSDSESARIDALCQLLGATNPMQTAFDLIIHVILSALTSPAVFMRTKALRAIGQIVTCDSELLRQQNVRQTIESHLVDSSSAVREAAIELIGKYIVQESAVAGEYYMKLSERMADTGLGVRKRVMKLLRSLYDVTSDISRRADICIKMIQRLQDEDETVKDLAVKSMEEMWFSSLLNGRNSIPGEDRVMRVFMQVVGAFKDRTSTLEDLLHQILQDKSKKDDHVIVQRYTALCDSLIDTLVDGQDAEFNLVQCVQGIYLLATAHPKVMSGSRAEILLPYLRVATTADDRAITDSILKVFRASIPGMPKTAINFGEELQKVLVPMISKPSTVRGISGLQETVACLCVTVKHLTHDYARLVALLRPCNVKLQAEIKALESGVWNPASVQSTPLLMFIVAFLNEHCDFDLVRTQHPDTTAQLDAMALDSITEHFYVVFLKLYQNQCNDKISTAALQCLGIMFKAYPRLLTHDSTLTLMDTVLSSNDVEARGRVLKILQDFLASEATKRAEEEREYKKTGKRTEVDMDELIGSANTFADSGIASTVIQRYLGHILDGALSAHLHTQRFSVDILGYTIRQGLAHPLRCLPVLISLETSADTGLAARAGALHALLQNKHASMLNSRLIDCARRSFEYQARINEGTVRGFRGNQAPIALLHRWYALVREKRAPRQDLLKAIMKAFDVDTTNLALTEDEVAFVRYMAENVSALEYKTLEEVLTVVRSLMSVLSVAGMQLVDTLARLDLGDEIDANTTEGVLITQAGLADAGKLSLPDPFPVMRSSVAIGVILVLKGYLKGLYGLSEEKCLRFVIGKKSNLGDRPALRKHDYAMDYERLPFAMASLVTMEDLRTQRREFLQLWAQDGVTVDPTDDMEMDQPL</sequence>
<dbReference type="GO" id="GO:0061775">
    <property type="term" value="F:cohesin loader activity"/>
    <property type="evidence" value="ECO:0007669"/>
    <property type="project" value="InterPro"/>
</dbReference>
<dbReference type="InterPro" id="IPR011989">
    <property type="entry name" value="ARM-like"/>
</dbReference>
<dbReference type="InterPro" id="IPR033031">
    <property type="entry name" value="Scc2/Nipped-B"/>
</dbReference>
<evidence type="ECO:0000256" key="7">
    <source>
        <dbReference type="SAM" id="MobiDB-lite"/>
    </source>
</evidence>
<evidence type="ECO:0000256" key="2">
    <source>
        <dbReference type="ARBA" id="ARBA00009252"/>
    </source>
</evidence>
<feature type="region of interest" description="Disordered" evidence="7">
    <location>
        <begin position="1"/>
        <end position="26"/>
    </location>
</feature>
<dbReference type="PANTHER" id="PTHR21704:SF18">
    <property type="entry name" value="NIPPED-B-LIKE PROTEIN"/>
    <property type="match status" value="1"/>
</dbReference>
<dbReference type="GO" id="GO:0071169">
    <property type="term" value="P:establishment of protein localization to chromatin"/>
    <property type="evidence" value="ECO:0007669"/>
    <property type="project" value="TreeGrafter"/>
</dbReference>
<dbReference type="CDD" id="cd23958">
    <property type="entry name" value="SCC2"/>
    <property type="match status" value="1"/>
</dbReference>
<evidence type="ECO:0000256" key="1">
    <source>
        <dbReference type="ARBA" id="ARBA00004123"/>
    </source>
</evidence>
<dbReference type="GO" id="GO:0140588">
    <property type="term" value="P:chromatin looping"/>
    <property type="evidence" value="ECO:0007669"/>
    <property type="project" value="InterPro"/>
</dbReference>
<dbReference type="OrthoDB" id="418242at2759"/>
<dbReference type="STRING" id="1330018.A0A167RVZ9"/>
<dbReference type="GO" id="GO:0003682">
    <property type="term" value="F:chromatin binding"/>
    <property type="evidence" value="ECO:0007669"/>
    <property type="project" value="TreeGrafter"/>
</dbReference>
<feature type="compositionally biased region" description="Low complexity" evidence="7">
    <location>
        <begin position="296"/>
        <end position="317"/>
    </location>
</feature>
<dbReference type="PANTHER" id="PTHR21704">
    <property type="entry name" value="NIPPED-B-LIKE PROTEIN DELANGIN SCC2-RELATED"/>
    <property type="match status" value="1"/>
</dbReference>
<feature type="domain" description="HTH cro/C1-type" evidence="8">
    <location>
        <begin position="2025"/>
        <end position="2049"/>
    </location>
</feature>
<proteinExistence type="inferred from homology"/>
<evidence type="ECO:0000313" key="10">
    <source>
        <dbReference type="Proteomes" id="UP000076738"/>
    </source>
</evidence>
<organism evidence="9 10">
    <name type="scientific">Calocera viscosa (strain TUFC12733)</name>
    <dbReference type="NCBI Taxonomy" id="1330018"/>
    <lineage>
        <taxon>Eukaryota</taxon>
        <taxon>Fungi</taxon>
        <taxon>Dikarya</taxon>
        <taxon>Basidiomycota</taxon>
        <taxon>Agaricomycotina</taxon>
        <taxon>Dacrymycetes</taxon>
        <taxon>Dacrymycetales</taxon>
        <taxon>Dacrymycetaceae</taxon>
        <taxon>Calocera</taxon>
    </lineage>
</organism>
<feature type="region of interest" description="Disordered" evidence="7">
    <location>
        <begin position="289"/>
        <end position="499"/>
    </location>
</feature>
<feature type="compositionally biased region" description="Low complexity" evidence="7">
    <location>
        <begin position="138"/>
        <end position="159"/>
    </location>
</feature>
<dbReference type="SUPFAM" id="SSF48371">
    <property type="entry name" value="ARM repeat"/>
    <property type="match status" value="1"/>
</dbReference>
<gene>
    <name evidence="9" type="ORF">CALVIDRAFT_492971</name>
</gene>
<reference evidence="9 10" key="1">
    <citation type="journal article" date="2016" name="Mol. Biol. Evol.">
        <title>Comparative Genomics of Early-Diverging Mushroom-Forming Fungi Provides Insights into the Origins of Lignocellulose Decay Capabilities.</title>
        <authorList>
            <person name="Nagy L.G."/>
            <person name="Riley R."/>
            <person name="Tritt A."/>
            <person name="Adam C."/>
            <person name="Daum C."/>
            <person name="Floudas D."/>
            <person name="Sun H."/>
            <person name="Yadav J.S."/>
            <person name="Pangilinan J."/>
            <person name="Larsson K.H."/>
            <person name="Matsuura K."/>
            <person name="Barry K."/>
            <person name="Labutti K."/>
            <person name="Kuo R."/>
            <person name="Ohm R.A."/>
            <person name="Bhattacharya S.S."/>
            <person name="Shirouzu T."/>
            <person name="Yoshinaga Y."/>
            <person name="Martin F.M."/>
            <person name="Grigoriev I.V."/>
            <person name="Hibbett D.S."/>
        </authorList>
    </citation>
    <scope>NUCLEOTIDE SEQUENCE [LARGE SCALE GENOMIC DNA]</scope>
    <source>
        <strain evidence="9 10">TUFC12733</strain>
    </source>
</reference>
<feature type="compositionally biased region" description="Polar residues" evidence="7">
    <location>
        <begin position="318"/>
        <end position="381"/>
    </location>
</feature>
<dbReference type="InterPro" id="IPR001387">
    <property type="entry name" value="Cro/C1-type_HTH"/>
</dbReference>
<evidence type="ECO:0000256" key="6">
    <source>
        <dbReference type="RuleBase" id="RU364107"/>
    </source>
</evidence>
<dbReference type="InterPro" id="IPR024986">
    <property type="entry name" value="Nipped-B_C"/>
</dbReference>
<feature type="compositionally biased region" description="Basic and acidic residues" evidence="7">
    <location>
        <begin position="591"/>
        <end position="607"/>
    </location>
</feature>
<evidence type="ECO:0000259" key="8">
    <source>
        <dbReference type="PROSITE" id="PS50943"/>
    </source>
</evidence>
<dbReference type="Proteomes" id="UP000076738">
    <property type="component" value="Unassembled WGS sequence"/>
</dbReference>
<feature type="compositionally biased region" description="Polar residues" evidence="7">
    <location>
        <begin position="10"/>
        <end position="26"/>
    </location>
</feature>